<comment type="catalytic activity">
    <reaction evidence="8 10">
        <text>deamido-NAD(+) + NH4(+) + ATP = AMP + diphosphate + NAD(+) + H(+)</text>
        <dbReference type="Rhea" id="RHEA:21188"/>
        <dbReference type="ChEBI" id="CHEBI:15378"/>
        <dbReference type="ChEBI" id="CHEBI:28938"/>
        <dbReference type="ChEBI" id="CHEBI:30616"/>
        <dbReference type="ChEBI" id="CHEBI:33019"/>
        <dbReference type="ChEBI" id="CHEBI:57540"/>
        <dbReference type="ChEBI" id="CHEBI:58437"/>
        <dbReference type="ChEBI" id="CHEBI:456215"/>
        <dbReference type="EC" id="6.3.1.5"/>
    </reaction>
</comment>
<comment type="subunit">
    <text evidence="8">Homodimer.</text>
</comment>
<evidence type="ECO:0000256" key="6">
    <source>
        <dbReference type="ARBA" id="ARBA00022842"/>
    </source>
</evidence>
<dbReference type="InterPro" id="IPR014729">
    <property type="entry name" value="Rossmann-like_a/b/a_fold"/>
</dbReference>
<dbReference type="SUPFAM" id="SSF52402">
    <property type="entry name" value="Adenine nucleotide alpha hydrolases-like"/>
    <property type="match status" value="1"/>
</dbReference>
<keyword evidence="2 8" id="KW-0436">Ligase</keyword>
<dbReference type="Pfam" id="PF02540">
    <property type="entry name" value="NAD_synthase"/>
    <property type="match status" value="1"/>
</dbReference>
<protein>
    <recommendedName>
        <fullName evidence="8 10">NH(3)-dependent NAD(+) synthetase</fullName>
        <ecNumber evidence="8 10">6.3.1.5</ecNumber>
    </recommendedName>
</protein>
<dbReference type="EMBL" id="AZTB01000078">
    <property type="protein sequence ID" value="KGG79583.1"/>
    <property type="molecule type" value="Genomic_DNA"/>
</dbReference>
<dbReference type="Proteomes" id="UP000029622">
    <property type="component" value="Unassembled WGS sequence"/>
</dbReference>
<feature type="binding site" evidence="8">
    <location>
        <begin position="30"/>
        <end position="37"/>
    </location>
    <ligand>
        <name>ATP</name>
        <dbReference type="ChEBI" id="CHEBI:30616"/>
    </ligand>
</feature>
<evidence type="ECO:0000256" key="5">
    <source>
        <dbReference type="ARBA" id="ARBA00022840"/>
    </source>
</evidence>
<evidence type="ECO:0000256" key="10">
    <source>
        <dbReference type="RuleBase" id="RU003812"/>
    </source>
</evidence>
<dbReference type="NCBIfam" id="NF010587">
    <property type="entry name" value="PRK13980.1"/>
    <property type="match status" value="1"/>
</dbReference>
<keyword evidence="4 8" id="KW-0547">Nucleotide-binding</keyword>
<evidence type="ECO:0000259" key="11">
    <source>
        <dbReference type="Pfam" id="PF02540"/>
    </source>
</evidence>
<comment type="pathway">
    <text evidence="8">Cofactor biosynthesis; NAD(+) biosynthesis; NAD(+) from deamido-NAD(+) (ammonia route): step 1/1.</text>
</comment>
<evidence type="ECO:0000313" key="12">
    <source>
        <dbReference type="EMBL" id="KGG79583.1"/>
    </source>
</evidence>
<feature type="binding site" evidence="8">
    <location>
        <position position="132"/>
    </location>
    <ligand>
        <name>ATP</name>
        <dbReference type="ChEBI" id="CHEBI:30616"/>
    </ligand>
</feature>
<name>A0A096BFV0_9FIRM</name>
<evidence type="ECO:0000256" key="1">
    <source>
        <dbReference type="ARBA" id="ARBA00005859"/>
    </source>
</evidence>
<reference evidence="12 13" key="1">
    <citation type="submission" date="2013-12" db="EMBL/GenBank/DDBJ databases">
        <title>Draft genome sequence of Caloranaerobacter sp. H53214.</title>
        <authorList>
            <person name="Jiang L.J."/>
            <person name="Shao Z.Z."/>
            <person name="Long M.N."/>
        </authorList>
    </citation>
    <scope>NUCLEOTIDE SEQUENCE [LARGE SCALE GENOMIC DNA]</scope>
    <source>
        <strain evidence="12 13">H53214</strain>
    </source>
</reference>
<comment type="function">
    <text evidence="8">Catalyzes the ATP-dependent amidation of deamido-NAD to form NAD. Uses ammonia as a nitrogen source.</text>
</comment>
<dbReference type="STRING" id="1156417.Y919_11140"/>
<keyword evidence="3 8" id="KW-0479">Metal-binding</keyword>
<evidence type="ECO:0000313" key="13">
    <source>
        <dbReference type="Proteomes" id="UP000029622"/>
    </source>
</evidence>
<comment type="caution">
    <text evidence="12">The sequence shown here is derived from an EMBL/GenBank/DDBJ whole genome shotgun (WGS) entry which is preliminary data.</text>
</comment>
<dbReference type="AlphaFoldDB" id="A0A096BFV0"/>
<feature type="binding site" evidence="8">
    <location>
        <position position="137"/>
    </location>
    <ligand>
        <name>Mg(2+)</name>
        <dbReference type="ChEBI" id="CHEBI:18420"/>
    </ligand>
</feature>
<accession>A0A096BFV0</accession>
<dbReference type="UniPathway" id="UPA00253">
    <property type="reaction ID" value="UER00333"/>
</dbReference>
<dbReference type="GO" id="GO:0009435">
    <property type="term" value="P:NAD+ biosynthetic process"/>
    <property type="evidence" value="ECO:0007669"/>
    <property type="project" value="UniProtKB-UniRule"/>
</dbReference>
<sequence>MENIEKVCDNLVSWLIDKVQEAGCKGLVVGLSGGIDSAVVAALAKRAFPESSLGVIMPCHSNSKDEEHAKLVAETIGLKTVKVDLSKTFDSLLDELKDDGTNLLAVSNIKPRLRMTTLYYFAQRNKYLVAGTGNKSELTIGYFTKYGDSGVDLLPIADFVKFEVKELAKFLGIPEIIINKPPSAGLWENQTDEGEMGFSYKELDSFILTGEATHEVKEKIIRMNKLSEHKRRMPLMFIREK</sequence>
<feature type="binding site" evidence="8">
    <location>
        <position position="152"/>
    </location>
    <ligand>
        <name>deamido-NAD(+)</name>
        <dbReference type="ChEBI" id="CHEBI:58437"/>
        <note>ligand shared between two neighboring subunits</note>
    </ligand>
</feature>
<feature type="domain" description="NAD/GMP synthase" evidence="11">
    <location>
        <begin position="9"/>
        <end position="234"/>
    </location>
</feature>
<evidence type="ECO:0000256" key="2">
    <source>
        <dbReference type="ARBA" id="ARBA00022598"/>
    </source>
</evidence>
<dbReference type="PANTHER" id="PTHR23090">
    <property type="entry name" value="NH 3 /GLUTAMINE-DEPENDENT NAD + SYNTHETASE"/>
    <property type="match status" value="1"/>
</dbReference>
<dbReference type="GO" id="GO:0005524">
    <property type="term" value="F:ATP binding"/>
    <property type="evidence" value="ECO:0007669"/>
    <property type="project" value="UniProtKB-UniRule"/>
</dbReference>
<dbReference type="InterPro" id="IPR022310">
    <property type="entry name" value="NAD/GMP_synthase"/>
</dbReference>
<feature type="binding site" evidence="8">
    <location>
        <position position="161"/>
    </location>
    <ligand>
        <name>ATP</name>
        <dbReference type="ChEBI" id="CHEBI:30616"/>
    </ligand>
</feature>
<dbReference type="InterPro" id="IPR022926">
    <property type="entry name" value="NH(3)-dep_NAD(+)_synth"/>
</dbReference>
<organism evidence="12 13">
    <name type="scientific">Caloranaerobacter azorensis H53214</name>
    <dbReference type="NCBI Taxonomy" id="1156417"/>
    <lineage>
        <taxon>Bacteria</taxon>
        <taxon>Bacillati</taxon>
        <taxon>Bacillota</taxon>
        <taxon>Tissierellia</taxon>
        <taxon>Tissierellales</taxon>
        <taxon>Thermohalobacteraceae</taxon>
        <taxon>Caloranaerobacter</taxon>
    </lineage>
</organism>
<keyword evidence="6 8" id="KW-0460">Magnesium</keyword>
<feature type="binding site" evidence="8">
    <location>
        <position position="183"/>
    </location>
    <ligand>
        <name>ATP</name>
        <dbReference type="ChEBI" id="CHEBI:30616"/>
    </ligand>
</feature>
<evidence type="ECO:0000256" key="4">
    <source>
        <dbReference type="ARBA" id="ARBA00022741"/>
    </source>
</evidence>
<dbReference type="PANTHER" id="PTHR23090:SF9">
    <property type="entry name" value="GLUTAMINE-DEPENDENT NAD(+) SYNTHETASE"/>
    <property type="match status" value="1"/>
</dbReference>
<keyword evidence="7 8" id="KW-0520">NAD</keyword>
<dbReference type="GO" id="GO:0005737">
    <property type="term" value="C:cytoplasm"/>
    <property type="evidence" value="ECO:0007669"/>
    <property type="project" value="InterPro"/>
</dbReference>
<dbReference type="EC" id="6.3.1.5" evidence="8 10"/>
<evidence type="ECO:0000256" key="9">
    <source>
        <dbReference type="RuleBase" id="RU003811"/>
    </source>
</evidence>
<comment type="similarity">
    <text evidence="1 8 9">Belongs to the NAD synthetase family.</text>
</comment>
<evidence type="ECO:0000256" key="7">
    <source>
        <dbReference type="ARBA" id="ARBA00023027"/>
    </source>
</evidence>
<evidence type="ECO:0000256" key="8">
    <source>
        <dbReference type="HAMAP-Rule" id="MF_00193"/>
    </source>
</evidence>
<evidence type="ECO:0000256" key="3">
    <source>
        <dbReference type="ARBA" id="ARBA00022723"/>
    </source>
</evidence>
<dbReference type="Gene3D" id="3.40.50.620">
    <property type="entry name" value="HUPs"/>
    <property type="match status" value="1"/>
</dbReference>
<dbReference type="CDD" id="cd00553">
    <property type="entry name" value="NAD_synthase"/>
    <property type="match status" value="1"/>
</dbReference>
<gene>
    <name evidence="8" type="primary">nadE</name>
    <name evidence="12" type="ORF">Y919_11140</name>
</gene>
<dbReference type="HAMAP" id="MF_00193">
    <property type="entry name" value="NadE_ammonia_dep"/>
    <property type="match status" value="1"/>
</dbReference>
<dbReference type="InterPro" id="IPR003694">
    <property type="entry name" value="NAD_synthase"/>
</dbReference>
<feature type="binding site" description="in other chain" evidence="8">
    <location>
        <position position="145"/>
    </location>
    <ligand>
        <name>deamido-NAD(+)</name>
        <dbReference type="ChEBI" id="CHEBI:58437"/>
        <note>ligand shared between two neighboring subunits</note>
    </ligand>
</feature>
<keyword evidence="5 8" id="KW-0067">ATP-binding</keyword>
<dbReference type="GO" id="GO:0003952">
    <property type="term" value="F:NAD+ synthase (glutamine-hydrolyzing) activity"/>
    <property type="evidence" value="ECO:0007669"/>
    <property type="project" value="InterPro"/>
</dbReference>
<proteinExistence type="inferred from homology"/>
<dbReference type="RefSeq" id="WP_197051437.1">
    <property type="nucleotide sequence ID" value="NZ_AZTB01000078.1"/>
</dbReference>
<dbReference type="NCBIfam" id="TIGR00552">
    <property type="entry name" value="nadE"/>
    <property type="match status" value="1"/>
</dbReference>
<dbReference type="GO" id="GO:0004359">
    <property type="term" value="F:glutaminase activity"/>
    <property type="evidence" value="ECO:0007669"/>
    <property type="project" value="InterPro"/>
</dbReference>
<dbReference type="GO" id="GO:0008795">
    <property type="term" value="F:NAD+ synthase activity"/>
    <property type="evidence" value="ECO:0007669"/>
    <property type="project" value="UniProtKB-UniRule"/>
</dbReference>
<feature type="binding site" evidence="8">
    <location>
        <position position="36"/>
    </location>
    <ligand>
        <name>Mg(2+)</name>
        <dbReference type="ChEBI" id="CHEBI:18420"/>
    </ligand>
</feature>
<dbReference type="GO" id="GO:0046872">
    <property type="term" value="F:metal ion binding"/>
    <property type="evidence" value="ECO:0007669"/>
    <property type="project" value="UniProtKB-KW"/>
</dbReference>
<feature type="binding site" description="in other chain" evidence="8">
    <location>
        <begin position="229"/>
        <end position="230"/>
    </location>
    <ligand>
        <name>deamido-NAD(+)</name>
        <dbReference type="ChEBI" id="CHEBI:58437"/>
        <note>ligand shared between two neighboring subunits</note>
    </ligand>
</feature>
<feature type="binding site" description="in other chain" evidence="8">
    <location>
        <position position="112"/>
    </location>
    <ligand>
        <name>deamido-NAD(+)</name>
        <dbReference type="ChEBI" id="CHEBI:58437"/>
        <note>ligand shared between two neighboring subunits</note>
    </ligand>
</feature>